<dbReference type="EC" id="3.5.1.2" evidence="7"/>
<dbReference type="EMBL" id="JBHSPR010000085">
    <property type="protein sequence ID" value="MFC6023146.1"/>
    <property type="molecule type" value="Genomic_DNA"/>
</dbReference>
<dbReference type="PANTHER" id="PTHR31559:SF0">
    <property type="entry name" value="PYRIDOXAL 5'-PHOSPHATE SYNTHASE SUBUNIT SNO1-RELATED"/>
    <property type="match status" value="1"/>
</dbReference>
<evidence type="ECO:0000256" key="6">
    <source>
        <dbReference type="ARBA" id="ARBA00049534"/>
    </source>
</evidence>
<comment type="caution">
    <text evidence="8">The sequence shown here is derived from an EMBL/GenBank/DDBJ whole genome shotgun (WGS) entry which is preliminary data.</text>
</comment>
<comment type="catalytic activity">
    <reaction evidence="6 7">
        <text>L-glutamine + H2O = L-glutamate + NH4(+)</text>
        <dbReference type="Rhea" id="RHEA:15889"/>
        <dbReference type="ChEBI" id="CHEBI:15377"/>
        <dbReference type="ChEBI" id="CHEBI:28938"/>
        <dbReference type="ChEBI" id="CHEBI:29985"/>
        <dbReference type="ChEBI" id="CHEBI:58359"/>
        <dbReference type="EC" id="3.5.1.2"/>
    </reaction>
</comment>
<comment type="subunit">
    <text evidence="7">In the presence of PdxS, forms a dodecamer of heterodimers. Only shows activity in the heterodimer.</text>
</comment>
<dbReference type="InterPro" id="IPR021196">
    <property type="entry name" value="PdxT/SNO_CS"/>
</dbReference>
<evidence type="ECO:0000256" key="5">
    <source>
        <dbReference type="ARBA" id="ARBA00023239"/>
    </source>
</evidence>
<name>A0ABW1KPD1_9ACTN</name>
<dbReference type="GO" id="GO:0036381">
    <property type="term" value="F:pyridoxal 5'-phosphate synthase (glutamine hydrolysing) activity"/>
    <property type="evidence" value="ECO:0007669"/>
    <property type="project" value="UniProtKB-EC"/>
</dbReference>
<proteinExistence type="inferred from homology"/>
<evidence type="ECO:0000313" key="8">
    <source>
        <dbReference type="EMBL" id="MFC6023146.1"/>
    </source>
</evidence>
<dbReference type="PROSITE" id="PS51273">
    <property type="entry name" value="GATASE_TYPE_1"/>
    <property type="match status" value="1"/>
</dbReference>
<dbReference type="PROSITE" id="PS51130">
    <property type="entry name" value="PDXT_SNO_2"/>
    <property type="match status" value="1"/>
</dbReference>
<keyword evidence="4 7" id="KW-0315">Glutamine amidotransferase</keyword>
<accession>A0ABW1KPD1</accession>
<dbReference type="Pfam" id="PF01174">
    <property type="entry name" value="SNO"/>
    <property type="match status" value="1"/>
</dbReference>
<evidence type="ECO:0000256" key="4">
    <source>
        <dbReference type="ARBA" id="ARBA00022962"/>
    </source>
</evidence>
<feature type="binding site" evidence="7">
    <location>
        <begin position="142"/>
        <end position="143"/>
    </location>
    <ligand>
        <name>L-glutamine</name>
        <dbReference type="ChEBI" id="CHEBI:58359"/>
    </ligand>
</feature>
<organism evidence="8 9">
    <name type="scientific">Plantactinospora solaniradicis</name>
    <dbReference type="NCBI Taxonomy" id="1723736"/>
    <lineage>
        <taxon>Bacteria</taxon>
        <taxon>Bacillati</taxon>
        <taxon>Actinomycetota</taxon>
        <taxon>Actinomycetes</taxon>
        <taxon>Micromonosporales</taxon>
        <taxon>Micromonosporaceae</taxon>
        <taxon>Plantactinospora</taxon>
    </lineage>
</organism>
<dbReference type="InterPro" id="IPR029062">
    <property type="entry name" value="Class_I_gatase-like"/>
</dbReference>
<dbReference type="Gene3D" id="3.40.50.880">
    <property type="match status" value="1"/>
</dbReference>
<feature type="binding site" evidence="7">
    <location>
        <begin position="52"/>
        <end position="54"/>
    </location>
    <ligand>
        <name>L-glutamine</name>
        <dbReference type="ChEBI" id="CHEBI:58359"/>
    </ligand>
</feature>
<dbReference type="HAMAP" id="MF_01615">
    <property type="entry name" value="PdxT"/>
    <property type="match status" value="1"/>
</dbReference>
<gene>
    <name evidence="7 8" type="primary">pdxT</name>
    <name evidence="8" type="ORF">ACFP2T_44225</name>
</gene>
<reference evidence="9" key="1">
    <citation type="journal article" date="2019" name="Int. J. Syst. Evol. Microbiol.">
        <title>The Global Catalogue of Microorganisms (GCM) 10K type strain sequencing project: providing services to taxonomists for standard genome sequencing and annotation.</title>
        <authorList>
            <consortium name="The Broad Institute Genomics Platform"/>
            <consortium name="The Broad Institute Genome Sequencing Center for Infectious Disease"/>
            <person name="Wu L."/>
            <person name="Ma J."/>
        </authorList>
    </citation>
    <scope>NUCLEOTIDE SEQUENCE [LARGE SCALE GENOMIC DNA]</scope>
    <source>
        <strain evidence="9">ZS-35-S2</strain>
    </source>
</reference>
<protein>
    <recommendedName>
        <fullName evidence="7">Pyridoxal 5'-phosphate synthase subunit PdxT</fullName>
        <ecNumber evidence="7">4.3.3.6</ecNumber>
    </recommendedName>
    <alternativeName>
        <fullName evidence="7">Pdx2</fullName>
    </alternativeName>
    <alternativeName>
        <fullName evidence="7">Pyridoxal 5'-phosphate synthase glutaminase subunit</fullName>
        <ecNumber evidence="7">3.5.1.2</ecNumber>
    </alternativeName>
</protein>
<evidence type="ECO:0000313" key="9">
    <source>
        <dbReference type="Proteomes" id="UP001596203"/>
    </source>
</evidence>
<dbReference type="PANTHER" id="PTHR31559">
    <property type="entry name" value="PYRIDOXAL 5'-PHOSPHATE SYNTHASE SUBUNIT SNO"/>
    <property type="match status" value="1"/>
</dbReference>
<dbReference type="RefSeq" id="WP_377433150.1">
    <property type="nucleotide sequence ID" value="NZ_JBHSPR010000085.1"/>
</dbReference>
<comment type="function">
    <text evidence="7">Catalyzes the hydrolysis of glutamine to glutamate and ammonia as part of the biosynthesis of pyridoxal 5'-phosphate. The resulting ammonia molecule is channeled to the active site of PdxS.</text>
</comment>
<feature type="active site" description="Nucleophile" evidence="7">
    <location>
        <position position="84"/>
    </location>
</feature>
<feature type="binding site" evidence="7">
    <location>
        <position position="113"/>
    </location>
    <ligand>
        <name>L-glutamine</name>
        <dbReference type="ChEBI" id="CHEBI:58359"/>
    </ligand>
</feature>
<dbReference type="Proteomes" id="UP001596203">
    <property type="component" value="Unassembled WGS sequence"/>
</dbReference>
<keyword evidence="9" id="KW-1185">Reference proteome</keyword>
<keyword evidence="3 7" id="KW-0663">Pyridoxal phosphate</keyword>
<feature type="active site" description="Charge relay system" evidence="7">
    <location>
        <position position="183"/>
    </location>
</feature>
<sequence length="213" mass="22708">MSAGSEVTVGVLALQGDVREHLLALTSAGATARRVRRAEELEQVDGLVIPGGESTTISKLADEFGLLDPLRKRIGAGMPVYGSCAGMIMLATEVLDGRPDQQSFGGIEMTVRRNAFGRQVDSFEAPVEIAGVPGPSFSAVFIRAPWVERVGDGVEVLGRVTGGPAAGRIVAVRQGNAVATSFHPELTGDRRLHRWFVDLVRRSEDRSEDRSGA</sequence>
<keyword evidence="5 7" id="KW-0456">Lyase</keyword>
<evidence type="ECO:0000256" key="3">
    <source>
        <dbReference type="ARBA" id="ARBA00022898"/>
    </source>
</evidence>
<dbReference type="PROSITE" id="PS01236">
    <property type="entry name" value="PDXT_SNO_1"/>
    <property type="match status" value="1"/>
</dbReference>
<evidence type="ECO:0000256" key="1">
    <source>
        <dbReference type="ARBA" id="ARBA00008345"/>
    </source>
</evidence>
<dbReference type="CDD" id="cd01749">
    <property type="entry name" value="GATase1_PB"/>
    <property type="match status" value="1"/>
</dbReference>
<comment type="catalytic activity">
    <reaction evidence="7">
        <text>aldehydo-D-ribose 5-phosphate + D-glyceraldehyde 3-phosphate + L-glutamine = pyridoxal 5'-phosphate + L-glutamate + phosphate + 3 H2O + H(+)</text>
        <dbReference type="Rhea" id="RHEA:31507"/>
        <dbReference type="ChEBI" id="CHEBI:15377"/>
        <dbReference type="ChEBI" id="CHEBI:15378"/>
        <dbReference type="ChEBI" id="CHEBI:29985"/>
        <dbReference type="ChEBI" id="CHEBI:43474"/>
        <dbReference type="ChEBI" id="CHEBI:58273"/>
        <dbReference type="ChEBI" id="CHEBI:58359"/>
        <dbReference type="ChEBI" id="CHEBI:59776"/>
        <dbReference type="ChEBI" id="CHEBI:597326"/>
        <dbReference type="EC" id="4.3.3.6"/>
    </reaction>
</comment>
<keyword evidence="2 7" id="KW-0378">Hydrolase</keyword>
<feature type="active site" description="Charge relay system" evidence="7">
    <location>
        <position position="185"/>
    </location>
</feature>
<evidence type="ECO:0000256" key="7">
    <source>
        <dbReference type="HAMAP-Rule" id="MF_01615"/>
    </source>
</evidence>
<dbReference type="GO" id="GO:0004359">
    <property type="term" value="F:glutaminase activity"/>
    <property type="evidence" value="ECO:0007669"/>
    <property type="project" value="UniProtKB-EC"/>
</dbReference>
<dbReference type="PIRSF" id="PIRSF005639">
    <property type="entry name" value="Glut_amidoT_SNO"/>
    <property type="match status" value="1"/>
</dbReference>
<evidence type="ECO:0000256" key="2">
    <source>
        <dbReference type="ARBA" id="ARBA00022801"/>
    </source>
</evidence>
<dbReference type="EC" id="4.3.3.6" evidence="7"/>
<comment type="similarity">
    <text evidence="1 7">Belongs to the glutaminase PdxT/SNO family.</text>
</comment>
<comment type="pathway">
    <text evidence="7">Cofactor biosynthesis; pyridoxal 5'-phosphate biosynthesis.</text>
</comment>
<dbReference type="NCBIfam" id="TIGR03800">
    <property type="entry name" value="PLP_synth_Pdx2"/>
    <property type="match status" value="1"/>
</dbReference>
<dbReference type="InterPro" id="IPR002161">
    <property type="entry name" value="PdxT/SNO"/>
</dbReference>
<dbReference type="SUPFAM" id="SSF52317">
    <property type="entry name" value="Class I glutamine amidotransferase-like"/>
    <property type="match status" value="1"/>
</dbReference>